<feature type="region of interest" description="Disordered" evidence="2">
    <location>
        <begin position="1143"/>
        <end position="1163"/>
    </location>
</feature>
<keyword evidence="4" id="KW-1185">Reference proteome</keyword>
<feature type="coiled-coil region" evidence="1">
    <location>
        <begin position="416"/>
        <end position="443"/>
    </location>
</feature>
<comment type="caution">
    <text evidence="3">The sequence shown here is derived from an EMBL/GenBank/DDBJ whole genome shotgun (WGS) entry which is preliminary data.</text>
</comment>
<feature type="coiled-coil region" evidence="1">
    <location>
        <begin position="1025"/>
        <end position="1052"/>
    </location>
</feature>
<dbReference type="AlphaFoldDB" id="A0A422QBU9"/>
<evidence type="ECO:0000313" key="4">
    <source>
        <dbReference type="Proteomes" id="UP000284403"/>
    </source>
</evidence>
<keyword evidence="1" id="KW-0175">Coiled coil</keyword>
<dbReference type="GeneID" id="40313910"/>
<proteinExistence type="predicted"/>
<dbReference type="Proteomes" id="UP000284403">
    <property type="component" value="Unassembled WGS sequence"/>
</dbReference>
<accession>A0A422QBU9</accession>
<gene>
    <name evidence="3" type="ORF">Tco025E_00299</name>
</gene>
<evidence type="ECO:0000256" key="1">
    <source>
        <dbReference type="SAM" id="Coils"/>
    </source>
</evidence>
<dbReference type="RefSeq" id="XP_029232643.1">
    <property type="nucleotide sequence ID" value="XM_029367243.1"/>
</dbReference>
<feature type="region of interest" description="Disordered" evidence="2">
    <location>
        <begin position="492"/>
        <end position="525"/>
    </location>
</feature>
<organism evidence="3 4">
    <name type="scientific">Trypanosoma conorhini</name>
    <dbReference type="NCBI Taxonomy" id="83891"/>
    <lineage>
        <taxon>Eukaryota</taxon>
        <taxon>Discoba</taxon>
        <taxon>Euglenozoa</taxon>
        <taxon>Kinetoplastea</taxon>
        <taxon>Metakinetoplastina</taxon>
        <taxon>Trypanosomatida</taxon>
        <taxon>Trypanosomatidae</taxon>
        <taxon>Trypanosoma</taxon>
    </lineage>
</organism>
<evidence type="ECO:0000313" key="3">
    <source>
        <dbReference type="EMBL" id="RNF27437.1"/>
    </source>
</evidence>
<feature type="region of interest" description="Disordered" evidence="2">
    <location>
        <begin position="1196"/>
        <end position="1219"/>
    </location>
</feature>
<sequence length="1244" mass="137858">MSTGNPSSSVLSCCGGIEARRDALAAETPSTSKSPKGQAVAQASVPTACKLGDHEKSKRAAAVRWTSPPRNTAVVADAAVVRPREEKKWMEFQSEKRPPPTTSPSTVVKALVDTTTIAAGRDGPLSLESLLTESQQQLSELLWHRRRCRTLQAALDTSLERQKVLENDLLASSAEAHNAKEQHRAYVAATAEELRLAKAGLQAAENALRVMEDEVGGLRRENGRLRTLHQQAEADRAVWRRQHDGLEKEVARLRAERELVEGELTTCRARCGALEKLHAATEATVGAAAAVPHEEEARYTADGYEEEEDAATKDELRAAVHVLQRELERQCAEMDAVRKSAEAFRQDVRDLVAAAWKRLMALGERGAQLTSALAADGKRLQPLAEVHGEDAPDVDSAPAALTSLLRRLEQQWSGVAETAISTHRESQERLKELQDRFDAMKDTHAVELQAMKSATQAAADQTHRMELHYTQLFRAMERQSRTVLAAINTDVRRRKGAKTSHGREEGEEDKWNGTSTSDLSQEDNIEGQSEEHMRIISPDADALRPNAWSLGSKGYLTCEKILEPSNERAVYALVRRTHQATRSAARQLREARSTREALAKLQEEKQRQSVLIHEERVRHQATVRRLQTSLNSANETVSSLQTQLAAATRTSETEQHVLLRRVEAAERDVQAKLKQERQLQRQLREAHEKYEAVAREAAVRDGTIVELKTKLAARQELTREEQFDLNTLRGRCGDLVRMTDVLETQVRREVGNQDVLYALARKLCAALTVLTLRLNSIVAERVALWRAYEAQTADCRAAVQAIQEFIKKEEESGEETVLELKKMGQVLSLHHGRSLYAVVTVVMACGRMRHLGSSRSNSRRVKFIVSNEGGGRANRQNGGGVYTSRAQPPSWRMLTSNNILSLVESVPIVAAALRRQRGGTEMTFVQLPPLQTLLGVIAPHAGGGTAEPEEADALERTLALAELHADAEVNSPCFGAHLSRGLTSAGAGGPLRRRATPRVGFRDMPCRGTLAQTLHAVLGVMRGALAEVRRRMRQQELRIQVAEEEGQQLRRVAQEREEVAAGVAQKLREYERYVATSFVARDAYQQLQEQLRGAHDALQKERESRRTTEEANAALCQRELELTRTVQHLRGELRSLSMELAERPSHDLPQPQPHAGWRLPTPPLSPSRGGVVNAGRGSNVAQLYVPRSVRVTSSPHFTTCPTDLRPNNNNNNDDDEAGGQWDEVVRGVISDLGLRLAQAENPTP</sequence>
<protein>
    <submittedName>
        <fullName evidence="3">Uncharacterized protein</fullName>
    </submittedName>
</protein>
<reference evidence="3 4" key="1">
    <citation type="journal article" date="2018" name="BMC Genomics">
        <title>Genomic comparison of Trypanosoma conorhini and Trypanosoma rangeli to Trypanosoma cruzi strains of high and low virulence.</title>
        <authorList>
            <person name="Bradwell K.R."/>
            <person name="Koparde V.N."/>
            <person name="Matveyev A.V."/>
            <person name="Serrano M.G."/>
            <person name="Alves J.M."/>
            <person name="Parikh H."/>
            <person name="Huang B."/>
            <person name="Lee V."/>
            <person name="Espinosa-Alvarez O."/>
            <person name="Ortiz P.A."/>
            <person name="Costa-Martins A.G."/>
            <person name="Teixeira M.M."/>
            <person name="Buck G.A."/>
        </authorList>
    </citation>
    <scope>NUCLEOTIDE SEQUENCE [LARGE SCALE GENOMIC DNA]</scope>
    <source>
        <strain evidence="3 4">025E</strain>
    </source>
</reference>
<name>A0A422QBU9_9TRYP</name>
<evidence type="ECO:0000256" key="2">
    <source>
        <dbReference type="SAM" id="MobiDB-lite"/>
    </source>
</evidence>
<dbReference type="EMBL" id="MKKU01000006">
    <property type="protein sequence ID" value="RNF27437.1"/>
    <property type="molecule type" value="Genomic_DNA"/>
</dbReference>
<feature type="coiled-coil region" evidence="1">
    <location>
        <begin position="194"/>
        <end position="263"/>
    </location>
</feature>
<feature type="coiled-coil region" evidence="1">
    <location>
        <begin position="584"/>
        <end position="696"/>
    </location>
</feature>
<dbReference type="OrthoDB" id="247481at2759"/>